<evidence type="ECO:0000256" key="13">
    <source>
        <dbReference type="ARBA" id="ARBA00023136"/>
    </source>
</evidence>
<evidence type="ECO:0000256" key="1">
    <source>
        <dbReference type="ARBA" id="ARBA00004225"/>
    </source>
</evidence>
<evidence type="ECO:0000256" key="8">
    <source>
        <dbReference type="ARBA" id="ARBA00022967"/>
    </source>
</evidence>
<gene>
    <name evidence="17" type="primary">ND6</name>
</gene>
<sequence>MQFNLLLSLMLVFPFYYSLHPLTMTLIMVLQTLLIALITSTMITSFWFAYILFLVFLGGMLVLFIYIASLASNEMFNPIMKPLLIIFSSIMLIIILNNLLLDSSLLYLIHNNSDMQNLNNYGTYSNESSYLVTKLYNTPTKILTLSLVIYLLLTLIIVVKITDIFSGPLRQQF</sequence>
<organism evidence="17">
    <name type="scientific">Deflorita sp. ZJZ-2017</name>
    <dbReference type="NCBI Taxonomy" id="1945539"/>
    <lineage>
        <taxon>Eukaryota</taxon>
        <taxon>Metazoa</taxon>
        <taxon>Ecdysozoa</taxon>
        <taxon>Arthropoda</taxon>
        <taxon>Hexapoda</taxon>
        <taxon>Insecta</taxon>
        <taxon>Pterygota</taxon>
        <taxon>Neoptera</taxon>
        <taxon>Polyneoptera</taxon>
        <taxon>Orthoptera</taxon>
        <taxon>Ensifera</taxon>
        <taxon>Tettigoniidea</taxon>
        <taxon>Tettigonioidea</taxon>
        <taxon>Tettigoniidae</taxon>
        <taxon>Phaneropterinae</taxon>
        <taxon>Mirolliini</taxon>
        <taxon>Deflorita</taxon>
    </lineage>
</organism>
<keyword evidence="7 16" id="KW-0812">Transmembrane</keyword>
<geneLocation type="mitochondrion" evidence="17"/>
<protein>
    <recommendedName>
        <fullName evidence="4">NADH-ubiquinone oxidoreductase chain 6</fullName>
        <ecNumber evidence="3">7.1.1.2</ecNumber>
    </recommendedName>
    <alternativeName>
        <fullName evidence="14">NADH dehydrogenase subunit 6</fullName>
    </alternativeName>
</protein>
<keyword evidence="6" id="KW-0679">Respiratory chain</keyword>
<evidence type="ECO:0000256" key="11">
    <source>
        <dbReference type="ARBA" id="ARBA00023027"/>
    </source>
</evidence>
<evidence type="ECO:0000256" key="4">
    <source>
        <dbReference type="ARBA" id="ARBA00021095"/>
    </source>
</evidence>
<feature type="transmembrane region" description="Helical" evidence="16">
    <location>
        <begin position="47"/>
        <end position="71"/>
    </location>
</feature>
<accession>A0A1Q1MPA2</accession>
<keyword evidence="10 16" id="KW-1133">Transmembrane helix</keyword>
<evidence type="ECO:0000256" key="7">
    <source>
        <dbReference type="ARBA" id="ARBA00022692"/>
    </source>
</evidence>
<name>A0A1Q1MPA2_9ORTH</name>
<evidence type="ECO:0000256" key="3">
    <source>
        <dbReference type="ARBA" id="ARBA00012944"/>
    </source>
</evidence>
<dbReference type="EC" id="7.1.1.2" evidence="3"/>
<dbReference type="InterPro" id="IPR050269">
    <property type="entry name" value="ComplexI_Subunit6"/>
</dbReference>
<dbReference type="EMBL" id="KX057719">
    <property type="protein sequence ID" value="AQM39912.1"/>
    <property type="molecule type" value="Genomic_DNA"/>
</dbReference>
<comment type="catalytic activity">
    <reaction evidence="15">
        <text>a ubiquinone + NADH + 5 H(+)(in) = a ubiquinol + NAD(+) + 4 H(+)(out)</text>
        <dbReference type="Rhea" id="RHEA:29091"/>
        <dbReference type="Rhea" id="RHEA-COMP:9565"/>
        <dbReference type="Rhea" id="RHEA-COMP:9566"/>
        <dbReference type="ChEBI" id="CHEBI:15378"/>
        <dbReference type="ChEBI" id="CHEBI:16389"/>
        <dbReference type="ChEBI" id="CHEBI:17976"/>
        <dbReference type="ChEBI" id="CHEBI:57540"/>
        <dbReference type="ChEBI" id="CHEBI:57945"/>
        <dbReference type="EC" id="7.1.1.2"/>
    </reaction>
</comment>
<evidence type="ECO:0000256" key="2">
    <source>
        <dbReference type="ARBA" id="ARBA00005698"/>
    </source>
</evidence>
<comment type="subcellular location">
    <subcellularLocation>
        <location evidence="1">Mitochondrion membrane</location>
        <topology evidence="1">Multi-pass membrane protein</topology>
    </subcellularLocation>
</comment>
<reference evidence="17" key="1">
    <citation type="submission" date="2016-04" db="EMBL/GenBank/DDBJ databases">
        <title>Towards a higher-level phylogeny of ensiferan insects inferred from mitochondrial genome sequences.</title>
        <authorList>
            <person name="Zhou Z.J."/>
        </authorList>
    </citation>
    <scope>NUCLEOTIDE SEQUENCE</scope>
</reference>
<evidence type="ECO:0000256" key="9">
    <source>
        <dbReference type="ARBA" id="ARBA00022982"/>
    </source>
</evidence>
<evidence type="ECO:0000313" key="17">
    <source>
        <dbReference type="EMBL" id="AQM39912.1"/>
    </source>
</evidence>
<evidence type="ECO:0000256" key="5">
    <source>
        <dbReference type="ARBA" id="ARBA00022448"/>
    </source>
</evidence>
<comment type="similarity">
    <text evidence="2">Belongs to the complex I subunit 6 family.</text>
</comment>
<keyword evidence="11" id="KW-0520">NAD</keyword>
<keyword evidence="13 16" id="KW-0472">Membrane</keyword>
<evidence type="ECO:0000256" key="15">
    <source>
        <dbReference type="ARBA" id="ARBA00049551"/>
    </source>
</evidence>
<dbReference type="GO" id="GO:0008137">
    <property type="term" value="F:NADH dehydrogenase (ubiquinone) activity"/>
    <property type="evidence" value="ECO:0007669"/>
    <property type="project" value="UniProtKB-EC"/>
</dbReference>
<evidence type="ECO:0000256" key="16">
    <source>
        <dbReference type="SAM" id="Phobius"/>
    </source>
</evidence>
<keyword evidence="9" id="KW-0249">Electron transport</keyword>
<feature type="transmembrane region" description="Helical" evidence="16">
    <location>
        <begin position="83"/>
        <end position="109"/>
    </location>
</feature>
<feature type="transmembrane region" description="Helical" evidence="16">
    <location>
        <begin position="142"/>
        <end position="162"/>
    </location>
</feature>
<evidence type="ECO:0000256" key="12">
    <source>
        <dbReference type="ARBA" id="ARBA00023128"/>
    </source>
</evidence>
<keyword evidence="8" id="KW-1278">Translocase</keyword>
<feature type="transmembrane region" description="Helical" evidence="16">
    <location>
        <begin position="21"/>
        <end position="41"/>
    </location>
</feature>
<dbReference type="PANTHER" id="PTHR11435:SF1">
    <property type="entry name" value="NADH-UBIQUINONE OXIDOREDUCTASE CHAIN 6"/>
    <property type="match status" value="1"/>
</dbReference>
<evidence type="ECO:0000256" key="10">
    <source>
        <dbReference type="ARBA" id="ARBA00022989"/>
    </source>
</evidence>
<dbReference type="GO" id="GO:0031966">
    <property type="term" value="C:mitochondrial membrane"/>
    <property type="evidence" value="ECO:0007669"/>
    <property type="project" value="UniProtKB-SubCell"/>
</dbReference>
<proteinExistence type="inferred from homology"/>
<dbReference type="AlphaFoldDB" id="A0A1Q1MPA2"/>
<evidence type="ECO:0000256" key="6">
    <source>
        <dbReference type="ARBA" id="ARBA00022660"/>
    </source>
</evidence>
<evidence type="ECO:0000256" key="14">
    <source>
        <dbReference type="ARBA" id="ARBA00031019"/>
    </source>
</evidence>
<dbReference type="PANTHER" id="PTHR11435">
    <property type="entry name" value="NADH UBIQUINONE OXIDOREDUCTASE SUBUNIT ND6"/>
    <property type="match status" value="1"/>
</dbReference>
<keyword evidence="12 17" id="KW-0496">Mitochondrion</keyword>
<keyword evidence="5" id="KW-0813">Transport</keyword>